<dbReference type="Proteomes" id="UP001501600">
    <property type="component" value="Unassembled WGS sequence"/>
</dbReference>
<keyword evidence="1" id="KW-0472">Membrane</keyword>
<keyword evidence="3" id="KW-1185">Reference proteome</keyword>
<keyword evidence="1" id="KW-0812">Transmembrane</keyword>
<feature type="transmembrane region" description="Helical" evidence="1">
    <location>
        <begin position="48"/>
        <end position="69"/>
    </location>
</feature>
<evidence type="ECO:0000256" key="1">
    <source>
        <dbReference type="SAM" id="Phobius"/>
    </source>
</evidence>
<reference evidence="3" key="1">
    <citation type="journal article" date="2019" name="Int. J. Syst. Evol. Microbiol.">
        <title>The Global Catalogue of Microorganisms (GCM) 10K type strain sequencing project: providing services to taxonomists for standard genome sequencing and annotation.</title>
        <authorList>
            <consortium name="The Broad Institute Genomics Platform"/>
            <consortium name="The Broad Institute Genome Sequencing Center for Infectious Disease"/>
            <person name="Wu L."/>
            <person name="Ma J."/>
        </authorList>
    </citation>
    <scope>NUCLEOTIDE SEQUENCE [LARGE SCALE GENOMIC DNA]</scope>
    <source>
        <strain evidence="3">JCM 18720</strain>
    </source>
</reference>
<sequence>MIITLFKSAIVLLLLYILFNLGRAGVAMLRADQKADRPPMTRYLGRRVGLSALVLVLLILAIASGLVPVNPRPY</sequence>
<protein>
    <submittedName>
        <fullName evidence="2">DUF2909 family protein</fullName>
    </submittedName>
</protein>
<keyword evidence="1" id="KW-1133">Transmembrane helix</keyword>
<organism evidence="2 3">
    <name type="scientific">Ferrimonas gelatinilytica</name>
    <dbReference type="NCBI Taxonomy" id="1255257"/>
    <lineage>
        <taxon>Bacteria</taxon>
        <taxon>Pseudomonadati</taxon>
        <taxon>Pseudomonadota</taxon>
        <taxon>Gammaproteobacteria</taxon>
        <taxon>Alteromonadales</taxon>
        <taxon>Ferrimonadaceae</taxon>
        <taxon>Ferrimonas</taxon>
    </lineage>
</organism>
<evidence type="ECO:0000313" key="3">
    <source>
        <dbReference type="Proteomes" id="UP001501600"/>
    </source>
</evidence>
<accession>A0ABP9S9P7</accession>
<gene>
    <name evidence="2" type="ORF">GCM10025772_23220</name>
</gene>
<dbReference type="RefSeq" id="WP_345317227.1">
    <property type="nucleotide sequence ID" value="NZ_BAABLF010000014.1"/>
</dbReference>
<dbReference type="Pfam" id="PF11137">
    <property type="entry name" value="DUF2909"/>
    <property type="match status" value="1"/>
</dbReference>
<name>A0ABP9S9P7_9GAMM</name>
<evidence type="ECO:0000313" key="2">
    <source>
        <dbReference type="EMBL" id="GAA5192929.1"/>
    </source>
</evidence>
<comment type="caution">
    <text evidence="2">The sequence shown here is derived from an EMBL/GenBank/DDBJ whole genome shotgun (WGS) entry which is preliminary data.</text>
</comment>
<proteinExistence type="predicted"/>
<dbReference type="InterPro" id="IPR021313">
    <property type="entry name" value="DUF2909"/>
</dbReference>
<dbReference type="EMBL" id="BAABLF010000014">
    <property type="protein sequence ID" value="GAA5192929.1"/>
    <property type="molecule type" value="Genomic_DNA"/>
</dbReference>